<evidence type="ECO:0000313" key="2">
    <source>
        <dbReference type="EMBL" id="RZS34728.1"/>
    </source>
</evidence>
<keyword evidence="1" id="KW-0812">Transmembrane</keyword>
<reference evidence="2 3" key="1">
    <citation type="submission" date="2019-02" db="EMBL/GenBank/DDBJ databases">
        <title>Genomic Encyclopedia of Type Strains, Phase IV (KMG-IV): sequencing the most valuable type-strain genomes for metagenomic binning, comparative biology and taxonomic classification.</title>
        <authorList>
            <person name="Goeker M."/>
        </authorList>
    </citation>
    <scope>NUCLEOTIDE SEQUENCE [LARGE SCALE GENOMIC DNA]</scope>
    <source>
        <strain evidence="2 3">DSM 101727</strain>
    </source>
</reference>
<name>A0A4Q7KIH8_9PSEU</name>
<gene>
    <name evidence="2" type="ORF">EV193_10876</name>
</gene>
<feature type="transmembrane region" description="Helical" evidence="1">
    <location>
        <begin position="60"/>
        <end position="80"/>
    </location>
</feature>
<comment type="caution">
    <text evidence="2">The sequence shown here is derived from an EMBL/GenBank/DDBJ whole genome shotgun (WGS) entry which is preliminary data.</text>
</comment>
<organism evidence="2 3">
    <name type="scientific">Herbihabitans rhizosphaerae</name>
    <dbReference type="NCBI Taxonomy" id="1872711"/>
    <lineage>
        <taxon>Bacteria</taxon>
        <taxon>Bacillati</taxon>
        <taxon>Actinomycetota</taxon>
        <taxon>Actinomycetes</taxon>
        <taxon>Pseudonocardiales</taxon>
        <taxon>Pseudonocardiaceae</taxon>
        <taxon>Herbihabitans</taxon>
    </lineage>
</organism>
<dbReference type="EMBL" id="SGWQ01000008">
    <property type="protein sequence ID" value="RZS34728.1"/>
    <property type="molecule type" value="Genomic_DNA"/>
</dbReference>
<feature type="transmembrane region" description="Helical" evidence="1">
    <location>
        <begin position="34"/>
        <end position="53"/>
    </location>
</feature>
<evidence type="ECO:0000256" key="1">
    <source>
        <dbReference type="SAM" id="Phobius"/>
    </source>
</evidence>
<sequence length="187" mass="19698">MIGLVVGAGLLVAAGVYRQFNPGHHVAVDALPAGWLFMVAGLMAGAAACWFGVSRRPVRWFATVAILVVAAAFGVFAGMMNSLRDEPSESRRVGSPDGRMALVFLSRSATFAPDIVYEYRVRTNAGLASREWAIGCVNSDIDAPPSRVEWSGANTVLAEFGPPGRGSVRITLDPGTGRPDRTFGGGC</sequence>
<accession>A0A4Q7KIH8</accession>
<dbReference type="AlphaFoldDB" id="A0A4Q7KIH8"/>
<protein>
    <submittedName>
        <fullName evidence="2">Uncharacterized protein</fullName>
    </submittedName>
</protein>
<keyword evidence="1" id="KW-1133">Transmembrane helix</keyword>
<evidence type="ECO:0000313" key="3">
    <source>
        <dbReference type="Proteomes" id="UP000294257"/>
    </source>
</evidence>
<keyword evidence="3" id="KW-1185">Reference proteome</keyword>
<keyword evidence="1" id="KW-0472">Membrane</keyword>
<proteinExistence type="predicted"/>
<dbReference type="Proteomes" id="UP000294257">
    <property type="component" value="Unassembled WGS sequence"/>
</dbReference>